<name>A0ABT7MCN0_9PSEU</name>
<sequence length="304" mass="34017">MTDRPRATPAIDLLEGRRLLRPLQGDGPDRCRYEGFTLTPVGVALGAEVTGVDLAQPLDFEMRLELNRALLDWKVLFFPGQDISSAEQRAFARQWGELETNPLLEAGEDPSVVRFAKGGDGPQTYENIWHVDTSFRRAPAMGAVLRMITTPPFGGDTMWADMAAAYDNLTDEVRARIDDAVAVHDMVPGFARFLPEDKLRTLEDTFPPVTHPVVRIHPETGRRTLFVNAAFTTRIVGMEQAESDALLRHLFAQAHTPEFQVRYRWAEGTVAFWDNRATQHYAVGDYGSHVRVAERVAVLGGKPY</sequence>
<gene>
    <name evidence="7" type="ORF">QRT03_16620</name>
</gene>
<comment type="similarity">
    <text evidence="1">Belongs to the TfdA dioxygenase family.</text>
</comment>
<evidence type="ECO:0000256" key="1">
    <source>
        <dbReference type="ARBA" id="ARBA00005896"/>
    </source>
</evidence>
<dbReference type="EMBL" id="JASVWF010000003">
    <property type="protein sequence ID" value="MDL5157592.1"/>
    <property type="molecule type" value="Genomic_DNA"/>
</dbReference>
<dbReference type="PANTHER" id="PTHR30468">
    <property type="entry name" value="ALPHA-KETOGLUTARATE-DEPENDENT SULFONATE DIOXYGENASE"/>
    <property type="match status" value="1"/>
</dbReference>
<dbReference type="InterPro" id="IPR051323">
    <property type="entry name" value="AtsK-like"/>
</dbReference>
<accession>A0ABT7MCN0</accession>
<keyword evidence="4" id="KW-0560">Oxidoreductase</keyword>
<dbReference type="InterPro" id="IPR042098">
    <property type="entry name" value="TauD-like_sf"/>
</dbReference>
<comment type="caution">
    <text evidence="7">The sequence shown here is derived from an EMBL/GenBank/DDBJ whole genome shotgun (WGS) entry which is preliminary data.</text>
</comment>
<dbReference type="InterPro" id="IPR003819">
    <property type="entry name" value="TauD/TfdA-like"/>
</dbReference>
<evidence type="ECO:0000256" key="3">
    <source>
        <dbReference type="ARBA" id="ARBA00022964"/>
    </source>
</evidence>
<dbReference type="GO" id="GO:0051213">
    <property type="term" value="F:dioxygenase activity"/>
    <property type="evidence" value="ECO:0007669"/>
    <property type="project" value="UniProtKB-KW"/>
</dbReference>
<keyword evidence="2" id="KW-0479">Metal-binding</keyword>
<proteinExistence type="inferred from homology"/>
<protein>
    <submittedName>
        <fullName evidence="7">TauD/TfdA family dioxygenase</fullName>
    </submittedName>
</protein>
<evidence type="ECO:0000256" key="4">
    <source>
        <dbReference type="ARBA" id="ARBA00023002"/>
    </source>
</evidence>
<evidence type="ECO:0000256" key="5">
    <source>
        <dbReference type="ARBA" id="ARBA00023004"/>
    </source>
</evidence>
<evidence type="ECO:0000256" key="2">
    <source>
        <dbReference type="ARBA" id="ARBA00022723"/>
    </source>
</evidence>
<organism evidence="7 8">
    <name type="scientific">Actinomycetospora termitidis</name>
    <dbReference type="NCBI Taxonomy" id="3053470"/>
    <lineage>
        <taxon>Bacteria</taxon>
        <taxon>Bacillati</taxon>
        <taxon>Actinomycetota</taxon>
        <taxon>Actinomycetes</taxon>
        <taxon>Pseudonocardiales</taxon>
        <taxon>Pseudonocardiaceae</taxon>
        <taxon>Actinomycetospora</taxon>
    </lineage>
</organism>
<reference evidence="7 8" key="1">
    <citation type="submission" date="2023-06" db="EMBL/GenBank/DDBJ databases">
        <title>Actinomycetospora Odt1-22.</title>
        <authorList>
            <person name="Supong K."/>
        </authorList>
    </citation>
    <scope>NUCLEOTIDE SEQUENCE [LARGE SCALE GENOMIC DNA]</scope>
    <source>
        <strain evidence="7 8">Odt1-22</strain>
    </source>
</reference>
<evidence type="ECO:0000313" key="8">
    <source>
        <dbReference type="Proteomes" id="UP001231924"/>
    </source>
</evidence>
<dbReference type="Gene3D" id="3.60.130.10">
    <property type="entry name" value="Clavaminate synthase-like"/>
    <property type="match status" value="1"/>
</dbReference>
<dbReference type="Pfam" id="PF02668">
    <property type="entry name" value="TauD"/>
    <property type="match status" value="1"/>
</dbReference>
<evidence type="ECO:0000259" key="6">
    <source>
        <dbReference type="Pfam" id="PF02668"/>
    </source>
</evidence>
<dbReference type="PANTHER" id="PTHR30468:SF1">
    <property type="entry name" value="ALPHA-KETOGLUTARATE-DEPENDENT SULFONATE DIOXYGENASE"/>
    <property type="match status" value="1"/>
</dbReference>
<keyword evidence="3 7" id="KW-0223">Dioxygenase</keyword>
<dbReference type="SUPFAM" id="SSF51197">
    <property type="entry name" value="Clavaminate synthase-like"/>
    <property type="match status" value="1"/>
</dbReference>
<evidence type="ECO:0000313" key="7">
    <source>
        <dbReference type="EMBL" id="MDL5157592.1"/>
    </source>
</evidence>
<keyword evidence="5" id="KW-0408">Iron</keyword>
<keyword evidence="8" id="KW-1185">Reference proteome</keyword>
<feature type="domain" description="TauD/TfdA-like" evidence="6">
    <location>
        <begin position="39"/>
        <end position="292"/>
    </location>
</feature>
<dbReference type="Proteomes" id="UP001231924">
    <property type="component" value="Unassembled WGS sequence"/>
</dbReference>